<comment type="similarity">
    <text evidence="5 9">Belongs to the aldose epimerase family.</text>
</comment>
<dbReference type="InterPro" id="IPR015443">
    <property type="entry name" value="Aldose_1-epimerase"/>
</dbReference>
<keyword evidence="6 9" id="KW-0413">Isomerase</keyword>
<dbReference type="Gene3D" id="2.70.98.10">
    <property type="match status" value="1"/>
</dbReference>
<proteinExistence type="inferred from homology"/>
<evidence type="ECO:0000256" key="9">
    <source>
        <dbReference type="PIRNR" id="PIRNR005096"/>
    </source>
</evidence>
<dbReference type="PROSITE" id="PS00545">
    <property type="entry name" value="ALDOSE_1_EPIMERASE"/>
    <property type="match status" value="1"/>
</dbReference>
<feature type="binding site" evidence="11">
    <location>
        <begin position="186"/>
        <end position="188"/>
    </location>
    <ligand>
        <name>beta-D-galactose</name>
        <dbReference type="ChEBI" id="CHEBI:27667"/>
    </ligand>
</feature>
<dbReference type="PIRSF" id="PIRSF005096">
    <property type="entry name" value="GALM"/>
    <property type="match status" value="1"/>
</dbReference>
<dbReference type="Pfam" id="PF01263">
    <property type="entry name" value="Aldose_epim"/>
    <property type="match status" value="1"/>
</dbReference>
<dbReference type="PANTHER" id="PTHR10091:SF0">
    <property type="entry name" value="GALACTOSE MUTAROTASE"/>
    <property type="match status" value="1"/>
</dbReference>
<protein>
    <recommendedName>
        <fullName evidence="9">Aldose 1-epimerase</fullName>
        <ecNumber evidence="9">5.1.3.3</ecNumber>
    </recommendedName>
</protein>
<reference evidence="12" key="1">
    <citation type="submission" date="2022-01" db="EMBL/GenBank/DDBJ databases">
        <authorList>
            <person name="King R."/>
        </authorList>
    </citation>
    <scope>NUCLEOTIDE SEQUENCE</scope>
</reference>
<dbReference type="GO" id="GO:0033499">
    <property type="term" value="P:galactose catabolic process via UDP-galactose, Leloir pathway"/>
    <property type="evidence" value="ECO:0007669"/>
    <property type="project" value="TreeGrafter"/>
</dbReference>
<evidence type="ECO:0000256" key="4">
    <source>
        <dbReference type="ARBA" id="ARBA00005028"/>
    </source>
</evidence>
<dbReference type="AlphaFoldDB" id="A0A9N9RIZ1"/>
<evidence type="ECO:0000256" key="7">
    <source>
        <dbReference type="ARBA" id="ARBA00023277"/>
    </source>
</evidence>
<dbReference type="OrthoDB" id="274691at2759"/>
<evidence type="ECO:0000256" key="10">
    <source>
        <dbReference type="PIRSR" id="PIRSR005096-2"/>
    </source>
</evidence>
<accession>A0A9N9RIZ1</accession>
<reference evidence="12" key="2">
    <citation type="submission" date="2022-10" db="EMBL/GenBank/DDBJ databases">
        <authorList>
            <consortium name="ENA_rothamsted_submissions"/>
            <consortium name="culmorum"/>
            <person name="King R."/>
        </authorList>
    </citation>
    <scope>NUCLEOTIDE SEQUENCE</scope>
</reference>
<dbReference type="SUPFAM" id="SSF74650">
    <property type="entry name" value="Galactose mutarotase-like"/>
    <property type="match status" value="1"/>
</dbReference>
<dbReference type="InterPro" id="IPR047215">
    <property type="entry name" value="Galactose_mutarotase-like"/>
</dbReference>
<feature type="binding site" evidence="11">
    <location>
        <begin position="89"/>
        <end position="90"/>
    </location>
    <ligand>
        <name>beta-D-galactose</name>
        <dbReference type="ChEBI" id="CHEBI:27667"/>
    </ligand>
</feature>
<dbReference type="InterPro" id="IPR011013">
    <property type="entry name" value="Gal_mutarotase_sf_dom"/>
</dbReference>
<evidence type="ECO:0000256" key="11">
    <source>
        <dbReference type="PIRSR" id="PIRSR005096-3"/>
    </source>
</evidence>
<evidence type="ECO:0000313" key="13">
    <source>
        <dbReference type="Proteomes" id="UP001153620"/>
    </source>
</evidence>
<dbReference type="InterPro" id="IPR014718">
    <property type="entry name" value="GH-type_carb-bd"/>
</dbReference>
<dbReference type="CDD" id="cd09019">
    <property type="entry name" value="galactose_mutarotase_like"/>
    <property type="match status" value="1"/>
</dbReference>
<dbReference type="EC" id="5.1.3.3" evidence="9"/>
<evidence type="ECO:0000256" key="2">
    <source>
        <dbReference type="ARBA" id="ARBA00001712"/>
    </source>
</evidence>
<organism evidence="12 13">
    <name type="scientific">Chironomus riparius</name>
    <dbReference type="NCBI Taxonomy" id="315576"/>
    <lineage>
        <taxon>Eukaryota</taxon>
        <taxon>Metazoa</taxon>
        <taxon>Ecdysozoa</taxon>
        <taxon>Arthropoda</taxon>
        <taxon>Hexapoda</taxon>
        <taxon>Insecta</taxon>
        <taxon>Pterygota</taxon>
        <taxon>Neoptera</taxon>
        <taxon>Endopterygota</taxon>
        <taxon>Diptera</taxon>
        <taxon>Nematocera</taxon>
        <taxon>Chironomoidea</taxon>
        <taxon>Chironomidae</taxon>
        <taxon>Chironominae</taxon>
        <taxon>Chironomus</taxon>
    </lineage>
</organism>
<dbReference type="EMBL" id="OU895877">
    <property type="protein sequence ID" value="CAG9798965.1"/>
    <property type="molecule type" value="Genomic_DNA"/>
</dbReference>
<comment type="pathway">
    <text evidence="3">Carbohydrate metabolism; galactose metabolism.</text>
</comment>
<dbReference type="GO" id="GO:0030246">
    <property type="term" value="F:carbohydrate binding"/>
    <property type="evidence" value="ECO:0007669"/>
    <property type="project" value="InterPro"/>
</dbReference>
<keyword evidence="13" id="KW-1185">Reference proteome</keyword>
<evidence type="ECO:0000256" key="5">
    <source>
        <dbReference type="ARBA" id="ARBA00006206"/>
    </source>
</evidence>
<dbReference type="GO" id="GO:0006006">
    <property type="term" value="P:glucose metabolic process"/>
    <property type="evidence" value="ECO:0007669"/>
    <property type="project" value="TreeGrafter"/>
</dbReference>
<evidence type="ECO:0000256" key="6">
    <source>
        <dbReference type="ARBA" id="ARBA00023235"/>
    </source>
</evidence>
<dbReference type="InterPro" id="IPR018052">
    <property type="entry name" value="Ald1_epimerase_CS"/>
</dbReference>
<evidence type="ECO:0000256" key="1">
    <source>
        <dbReference type="ARBA" id="ARBA00001614"/>
    </source>
</evidence>
<dbReference type="InterPro" id="IPR008183">
    <property type="entry name" value="Aldose_1/G6P_1-epimerase"/>
</dbReference>
<dbReference type="GO" id="GO:0004034">
    <property type="term" value="F:aldose 1-epimerase activity"/>
    <property type="evidence" value="ECO:0007669"/>
    <property type="project" value="UniProtKB-EC"/>
</dbReference>
<comment type="pathway">
    <text evidence="4 9">Carbohydrate metabolism; hexose metabolism.</text>
</comment>
<keyword evidence="7 9" id="KW-0119">Carbohydrate metabolism</keyword>
<evidence type="ECO:0000313" key="12">
    <source>
        <dbReference type="EMBL" id="CAG9798965.1"/>
    </source>
</evidence>
<sequence length="408" mass="44935">MSGVSLKVDGFGSVENPITKKVEDIARFTWQNENGMCVQLISYGAIITSIKFPDRAGQLADVVLGFDDIDGYRKSNNPYFGALVGRVANRIARGQFVLNGEVVNVARNWNNKHSLHGGVIGFDKFNFNHYVKGNAVYLTHLSPDYYEGYPGAVLLTVKCELLCDNSLTMSFKATTTRPTAINLTNHSYFNLAGHETGYIEIYSHVISINADKITETDSESIPTGTLLDVGGTPFDLRIPRELGPAMKNLTGPGYDDNFCVNIPKCSNEQPITFVSRVLHPTSGRYLEVSSNQPGVQLYTSNFLPDPCGNISPSTIIGENYYEVDGVLTTKLEKVNVEMKDNTTDVKCLDDESKAVIGKGGVHYLKHGAFCLETQKFPDAVHHDNFPSIILNPGEVYNHEVIFKFGVEA</sequence>
<evidence type="ECO:0000256" key="8">
    <source>
        <dbReference type="ARBA" id="ARBA00045743"/>
    </source>
</evidence>
<evidence type="ECO:0000256" key="3">
    <source>
        <dbReference type="ARBA" id="ARBA00004947"/>
    </source>
</evidence>
<feature type="binding site" evidence="10">
    <location>
        <position position="255"/>
    </location>
    <ligand>
        <name>beta-D-galactose</name>
        <dbReference type="ChEBI" id="CHEBI:27667"/>
    </ligand>
</feature>
<name>A0A9N9RIZ1_9DIPT</name>
<comment type="function">
    <text evidence="8">Mutarotase that catalyzes the interconversion of beta-D-galactose and alpha-D-galactose during galactose metabolism. Beta-D-galactose is metabolized in the liver into glucose 1-phosphate, the primary metabolic fuel, by the action of four enzymes that constitute the Leloir pathway: GALM, GALK1 (galactokinase), GALT (galactose-1-phosphate uridylyltransferase) and GALE (UDP-galactose-4'-epimerase). Involved in the maintenance of the equilibrium between the beta- and alpha-anomers of galactose, therefore ensuring a sufficient supply of the alpha-anomer for GALK1. Also active on D-glucose although shows a preference for galactose over glucose.</text>
</comment>
<gene>
    <name evidence="12" type="ORF">CHIRRI_LOCUS1940</name>
</gene>
<comment type="catalytic activity">
    <reaction evidence="2">
        <text>alpha-D-galactose = beta-D-galactose</text>
        <dbReference type="Rhea" id="RHEA:28675"/>
        <dbReference type="ChEBI" id="CHEBI:27667"/>
        <dbReference type="ChEBI" id="CHEBI:28061"/>
        <dbReference type="EC" id="5.1.3.3"/>
    </reaction>
    <physiologicalReaction direction="right-to-left" evidence="2">
        <dbReference type="Rhea" id="RHEA:28677"/>
    </physiologicalReaction>
</comment>
<dbReference type="PANTHER" id="PTHR10091">
    <property type="entry name" value="ALDOSE-1-EPIMERASE"/>
    <property type="match status" value="1"/>
</dbReference>
<comment type="catalytic activity">
    <reaction evidence="1 9">
        <text>alpha-D-glucose = beta-D-glucose</text>
        <dbReference type="Rhea" id="RHEA:10264"/>
        <dbReference type="ChEBI" id="CHEBI:15903"/>
        <dbReference type="ChEBI" id="CHEBI:17925"/>
        <dbReference type="EC" id="5.1.3.3"/>
    </reaction>
</comment>
<dbReference type="Proteomes" id="UP001153620">
    <property type="component" value="Chromosome 1"/>
</dbReference>